<feature type="compositionally biased region" description="Low complexity" evidence="6">
    <location>
        <begin position="171"/>
        <end position="189"/>
    </location>
</feature>
<evidence type="ECO:0000256" key="6">
    <source>
        <dbReference type="SAM" id="MobiDB-lite"/>
    </source>
</evidence>
<dbReference type="PANTHER" id="PTHR21367:SF1">
    <property type="entry name" value="ARGINYL-TRNA--PROTEIN TRANSFERASE 1"/>
    <property type="match status" value="1"/>
</dbReference>
<dbReference type="InterPro" id="IPR007471">
    <property type="entry name" value="N-end_Aminoacyl_Trfase_N"/>
</dbReference>
<dbReference type="SUPFAM" id="SSF55729">
    <property type="entry name" value="Acyl-CoA N-acyltransferases (Nat)"/>
    <property type="match status" value="1"/>
</dbReference>
<evidence type="ECO:0000256" key="4">
    <source>
        <dbReference type="ARBA" id="ARBA00023315"/>
    </source>
</evidence>
<dbReference type="EC" id="2.3.2.8" evidence="5"/>
<evidence type="ECO:0000313" key="10">
    <source>
        <dbReference type="RefSeq" id="XP_026079275.1"/>
    </source>
</evidence>
<proteinExistence type="inferred from homology"/>
<keyword evidence="3 5" id="KW-0833">Ubl conjugation pathway</keyword>
<dbReference type="InterPro" id="IPR016181">
    <property type="entry name" value="Acyl_CoA_acyltransferase"/>
</dbReference>
<dbReference type="GeneID" id="113056685"/>
<dbReference type="AlphaFoldDB" id="A0A6P6L467"/>
<protein>
    <recommendedName>
        <fullName evidence="5">Arginyl-tRNA--protein transferase 1</fullName>
        <shortName evidence="5">Arginyltransferase 1</shortName>
        <shortName evidence="5">R-transferase 1</shortName>
        <ecNumber evidence="5">2.3.2.8</ecNumber>
    </recommendedName>
    <alternativeName>
        <fullName evidence="5">Arginine-tRNA--protein transferase 1</fullName>
    </alternativeName>
</protein>
<comment type="similarity">
    <text evidence="1 5">Belongs to the R-transferase family.</text>
</comment>
<dbReference type="PIRSF" id="PIRSF037207">
    <property type="entry name" value="ATE1_euk"/>
    <property type="match status" value="1"/>
</dbReference>
<name>A0A6P6L467_CARAU</name>
<evidence type="ECO:0000256" key="3">
    <source>
        <dbReference type="ARBA" id="ARBA00022786"/>
    </source>
</evidence>
<feature type="region of interest" description="Disordered" evidence="6">
    <location>
        <begin position="63"/>
        <end position="193"/>
    </location>
</feature>
<evidence type="ECO:0000313" key="9">
    <source>
        <dbReference type="Proteomes" id="UP000515129"/>
    </source>
</evidence>
<dbReference type="InterPro" id="IPR030700">
    <property type="entry name" value="N-end_Aminoacyl_Trfase"/>
</dbReference>
<keyword evidence="9" id="KW-1185">Reference proteome</keyword>
<comment type="catalytic activity">
    <reaction evidence="5">
        <text>an N-terminal L-alpha-aminoacyl-[protein] + L-arginyl-tRNA(Arg) = an N-terminal L-arginyl-L-aminoacyl-[protein] + tRNA(Arg) + H(+)</text>
        <dbReference type="Rhea" id="RHEA:10208"/>
        <dbReference type="Rhea" id="RHEA-COMP:9658"/>
        <dbReference type="Rhea" id="RHEA-COMP:9673"/>
        <dbReference type="Rhea" id="RHEA-COMP:10636"/>
        <dbReference type="Rhea" id="RHEA-COMP:10638"/>
        <dbReference type="ChEBI" id="CHEBI:15378"/>
        <dbReference type="ChEBI" id="CHEBI:78442"/>
        <dbReference type="ChEBI" id="CHEBI:78513"/>
        <dbReference type="ChEBI" id="CHEBI:78597"/>
        <dbReference type="ChEBI" id="CHEBI:83562"/>
        <dbReference type="EC" id="2.3.2.8"/>
    </reaction>
</comment>
<feature type="compositionally biased region" description="Basic and acidic residues" evidence="6">
    <location>
        <begin position="154"/>
        <end position="170"/>
    </location>
</feature>
<dbReference type="GO" id="GO:0004057">
    <property type="term" value="F:arginyl-tRNA--protein transferase activity"/>
    <property type="evidence" value="ECO:0007669"/>
    <property type="project" value="UniProtKB-EC"/>
</dbReference>
<dbReference type="Proteomes" id="UP000515129">
    <property type="component" value="Chromosome 38"/>
</dbReference>
<dbReference type="Pfam" id="PF04377">
    <property type="entry name" value="ATE_C"/>
    <property type="match status" value="1"/>
</dbReference>
<dbReference type="PANTHER" id="PTHR21367">
    <property type="entry name" value="ARGININE-TRNA-PROTEIN TRANSFERASE 1"/>
    <property type="match status" value="1"/>
</dbReference>
<feature type="domain" description="N-end aminoacyl transferase N-terminal" evidence="7">
    <location>
        <begin position="4"/>
        <end position="56"/>
    </location>
</feature>
<feature type="compositionally biased region" description="Polar residues" evidence="6">
    <location>
        <begin position="108"/>
        <end position="124"/>
    </location>
</feature>
<feature type="compositionally biased region" description="Basic and acidic residues" evidence="6">
    <location>
        <begin position="70"/>
        <end position="91"/>
    </location>
</feature>
<dbReference type="InterPro" id="IPR007472">
    <property type="entry name" value="N-end_Aminoacyl_Trfase_C"/>
</dbReference>
<keyword evidence="4 5" id="KW-0012">Acyltransferase</keyword>
<keyword evidence="2 5" id="KW-0808">Transferase</keyword>
<dbReference type="RefSeq" id="XP_026079275.1">
    <property type="nucleotide sequence ID" value="XM_026223490.1"/>
</dbReference>
<evidence type="ECO:0000256" key="1">
    <source>
        <dbReference type="ARBA" id="ARBA00009991"/>
    </source>
</evidence>
<evidence type="ECO:0000256" key="2">
    <source>
        <dbReference type="ARBA" id="ARBA00022679"/>
    </source>
</evidence>
<gene>
    <name evidence="10" type="primary">LOC113056685</name>
</gene>
<reference evidence="10" key="1">
    <citation type="submission" date="2025-08" db="UniProtKB">
        <authorList>
            <consortium name="RefSeq"/>
        </authorList>
    </citation>
    <scope>IDENTIFICATION</scope>
    <source>
        <strain evidence="10">Wakin</strain>
        <tissue evidence="10">Muscle</tissue>
    </source>
</reference>
<evidence type="ECO:0000259" key="7">
    <source>
        <dbReference type="Pfam" id="PF04376"/>
    </source>
</evidence>
<dbReference type="GO" id="GO:0005737">
    <property type="term" value="C:cytoplasm"/>
    <property type="evidence" value="ECO:0007669"/>
    <property type="project" value="TreeGrafter"/>
</dbReference>
<sequence>MWSHTMTVQDYQDLIDRGWRRSGKYVYKPLMNKTCCPQYTIRCHALNFHPSKTHKKTLKKVNRFLSKGEMPVEKHDEGREGEPMESVHEEGVQPPPQDPLKIDHSDVQDISPSPDTDTANSAAPTTPRDDAEKTTAVTPKPGKGADPNRPLCRKAKDLRKERRLQKEQQKQQEAVSSSVNPSPAKSSSNQPKSLEEFITESLPNDPLHRLEFKRFLCDSPLEAEMAPDGPDVGYGSFHQQYWLDGRIVAVGVLDILPFCVSSVYLYYHPDFSSLSLGTYSALREIAFTRQLQQQSPKLSFYYLGFYVHSCPKMRYKGQYRPSDLLCPESYTWVPIERCIPRLDISAYSRLNENARAGDAHALKKLGRVLVLHRRTVMPYAAYARKRKGSNDEKEVEQYASLVGQTCAERILLYRA</sequence>
<feature type="domain" description="N-end rule aminoacyl transferase C-terminal" evidence="8">
    <location>
        <begin position="209"/>
        <end position="326"/>
    </location>
</feature>
<dbReference type="InterPro" id="IPR017137">
    <property type="entry name" value="Arg-tRNA-P_Trfase_1_euk"/>
</dbReference>
<evidence type="ECO:0000256" key="5">
    <source>
        <dbReference type="PIRNR" id="PIRNR037207"/>
    </source>
</evidence>
<dbReference type="Pfam" id="PF04376">
    <property type="entry name" value="ATE_N"/>
    <property type="match status" value="1"/>
</dbReference>
<evidence type="ECO:0000259" key="8">
    <source>
        <dbReference type="Pfam" id="PF04377"/>
    </source>
</evidence>
<comment type="function">
    <text evidence="5">Involved in the post-translational conjugation of arginine to the N-terminal aspartate or glutamate of a protein. This arginylation is required for degradation of the protein via the ubiquitin pathway.</text>
</comment>
<accession>A0A6P6L467</accession>
<organism evidence="9 10">
    <name type="scientific">Carassius auratus</name>
    <name type="common">Goldfish</name>
    <dbReference type="NCBI Taxonomy" id="7957"/>
    <lineage>
        <taxon>Eukaryota</taxon>
        <taxon>Metazoa</taxon>
        <taxon>Chordata</taxon>
        <taxon>Craniata</taxon>
        <taxon>Vertebrata</taxon>
        <taxon>Euteleostomi</taxon>
        <taxon>Actinopterygii</taxon>
        <taxon>Neopterygii</taxon>
        <taxon>Teleostei</taxon>
        <taxon>Ostariophysi</taxon>
        <taxon>Cypriniformes</taxon>
        <taxon>Cyprinidae</taxon>
        <taxon>Cyprininae</taxon>
        <taxon>Carassius</taxon>
    </lineage>
</organism>